<dbReference type="Proteomes" id="UP001172083">
    <property type="component" value="Unassembled WGS sequence"/>
</dbReference>
<organism evidence="2 3">
    <name type="scientific">Agaribacillus aureus</name>
    <dbReference type="NCBI Taxonomy" id="3051825"/>
    <lineage>
        <taxon>Bacteria</taxon>
        <taxon>Pseudomonadati</taxon>
        <taxon>Bacteroidota</taxon>
        <taxon>Cytophagia</taxon>
        <taxon>Cytophagales</taxon>
        <taxon>Splendidivirgaceae</taxon>
        <taxon>Agaribacillus</taxon>
    </lineage>
</organism>
<dbReference type="PROSITE" id="PS51257">
    <property type="entry name" value="PROKAR_LIPOPROTEIN"/>
    <property type="match status" value="1"/>
</dbReference>
<proteinExistence type="predicted"/>
<protein>
    <recommendedName>
        <fullName evidence="4">T9SS C-terminal target domain-containing protein</fullName>
    </recommendedName>
</protein>
<dbReference type="EMBL" id="JAUJEB010000007">
    <property type="protein sequence ID" value="MDN5215888.1"/>
    <property type="molecule type" value="Genomic_DNA"/>
</dbReference>
<accession>A0ABT8LE59</accession>
<sequence>MMKLFYCLLIFIIGVLVISSCKEDDHGLVDERNRESAHTNTLRTPDRRGNNTINDLTWKGKELNIEWKTNLGGEYEDYARSVLQTTDGGYVVAGSSNSFNGPMPVEEWDYWITKLDAGGGLIWEVILGGSQDDHANCIQQTSDDGYIIAGHTNSSDGDVGGNNGSEDYWITKLDATGALIWEANVGGSSSDVANAIQQTADGGYIVAGGSVSSDGDVGGNLGGWDYWIVRLTSDGTLKWETNLGGSSADMAHDVQQTADGGYIVGGYSFSANGDVGGNNGGGDYWVVKLNVAGNLEWESNLGGSAEDFGRAIQQTTDGGYIVAGYSYSSNGDVGANNGNSDYWIVKLNAFGNLEWETNLGGSGNDVLLDIQQTSDDGYILAGRSYSSDGDVGGNQGAVDYWIAKLGPAGNLAWEANLGGSGYDTASAIQQTADGGYIIAGFAISSDGDVENNNGGADYWVIKLQ</sequence>
<evidence type="ECO:0000313" key="2">
    <source>
        <dbReference type="EMBL" id="MDN5215888.1"/>
    </source>
</evidence>
<reference evidence="2" key="1">
    <citation type="submission" date="2023-06" db="EMBL/GenBank/DDBJ databases">
        <title>Genomic of Agaribacillus aureum.</title>
        <authorList>
            <person name="Wang G."/>
        </authorList>
    </citation>
    <scope>NUCLEOTIDE SEQUENCE</scope>
    <source>
        <strain evidence="2">BMA12</strain>
    </source>
</reference>
<name>A0ABT8LE59_9BACT</name>
<keyword evidence="3" id="KW-1185">Reference proteome</keyword>
<dbReference type="RefSeq" id="WP_346761224.1">
    <property type="nucleotide sequence ID" value="NZ_JAUJEB010000007.1"/>
</dbReference>
<evidence type="ECO:0000313" key="3">
    <source>
        <dbReference type="Proteomes" id="UP001172083"/>
    </source>
</evidence>
<dbReference type="InterPro" id="IPR011047">
    <property type="entry name" value="Quinoprotein_ADH-like_sf"/>
</dbReference>
<dbReference type="SUPFAM" id="SSF50998">
    <property type="entry name" value="Quinoprotein alcohol dehydrogenase-like"/>
    <property type="match status" value="1"/>
</dbReference>
<dbReference type="PANTHER" id="PTHR42754:SF1">
    <property type="entry name" value="LIPOPROTEIN"/>
    <property type="match status" value="1"/>
</dbReference>
<gene>
    <name evidence="2" type="ORF">QQ020_27675</name>
</gene>
<evidence type="ECO:0000256" key="1">
    <source>
        <dbReference type="SAM" id="MobiDB-lite"/>
    </source>
</evidence>
<dbReference type="PANTHER" id="PTHR42754">
    <property type="entry name" value="ENDOGLUCANASE"/>
    <property type="match status" value="1"/>
</dbReference>
<comment type="caution">
    <text evidence="2">The sequence shown here is derived from an EMBL/GenBank/DDBJ whole genome shotgun (WGS) entry which is preliminary data.</text>
</comment>
<evidence type="ECO:0008006" key="4">
    <source>
        <dbReference type="Google" id="ProtNLM"/>
    </source>
</evidence>
<feature type="region of interest" description="Disordered" evidence="1">
    <location>
        <begin position="29"/>
        <end position="48"/>
    </location>
</feature>